<dbReference type="GO" id="GO:0004518">
    <property type="term" value="F:nuclease activity"/>
    <property type="evidence" value="ECO:0007669"/>
    <property type="project" value="InterPro"/>
</dbReference>
<dbReference type="EMBL" id="CP006721">
    <property type="protein sequence ID" value="AGX43980.1"/>
    <property type="molecule type" value="Genomic_DNA"/>
</dbReference>
<name>U5MTS8_CLOSA</name>
<proteinExistence type="predicted"/>
<accession>U5MTS8</accession>
<dbReference type="InterPro" id="IPR011335">
    <property type="entry name" value="Restrct_endonuc-II-like"/>
</dbReference>
<dbReference type="Gene3D" id="3.40.50.10130">
    <property type="match status" value="1"/>
</dbReference>
<evidence type="ECO:0000313" key="3">
    <source>
        <dbReference type="Proteomes" id="UP000017118"/>
    </source>
</evidence>
<dbReference type="SUPFAM" id="SSF52980">
    <property type="entry name" value="Restriction endonuclease-like"/>
    <property type="match status" value="1"/>
</dbReference>
<dbReference type="GeneID" id="55475378"/>
<dbReference type="OrthoDB" id="2838811at2"/>
<feature type="domain" description="ERCC4" evidence="1">
    <location>
        <begin position="22"/>
        <end position="180"/>
    </location>
</feature>
<dbReference type="eggNOG" id="ENOG503001F">
    <property type="taxonomic scope" value="Bacteria"/>
</dbReference>
<reference evidence="2 3" key="1">
    <citation type="journal article" date="2013" name="Genome Announc.">
        <title>Complete Genome Sequence of the Solvent Producer Clostridium saccharobutylicum NCP262 (DSM 13864).</title>
        <authorList>
            <person name="Poehlein A."/>
            <person name="Hartwich K."/>
            <person name="Krabben P."/>
            <person name="Ehrenreich A."/>
            <person name="Liebl W."/>
            <person name="Durre P."/>
            <person name="Gottschalk G."/>
            <person name="Daniel R."/>
        </authorList>
    </citation>
    <scope>NUCLEOTIDE SEQUENCE [LARGE SCALE GENOMIC DNA]</scope>
    <source>
        <strain evidence="2">DSM 13864</strain>
    </source>
</reference>
<protein>
    <recommendedName>
        <fullName evidence="1">ERCC4 domain-containing protein</fullName>
    </recommendedName>
</protein>
<evidence type="ECO:0000313" key="2">
    <source>
        <dbReference type="EMBL" id="AGX43980.1"/>
    </source>
</evidence>
<gene>
    <name evidence="2" type="ORF">CLSA_c30130</name>
</gene>
<dbReference type="RefSeq" id="WP_022747123.1">
    <property type="nucleotide sequence ID" value="NC_022571.1"/>
</dbReference>
<dbReference type="GO" id="GO:0006259">
    <property type="term" value="P:DNA metabolic process"/>
    <property type="evidence" value="ECO:0007669"/>
    <property type="project" value="UniProtKB-ARBA"/>
</dbReference>
<dbReference type="InterPro" id="IPR006166">
    <property type="entry name" value="ERCC4_domain"/>
</dbReference>
<evidence type="ECO:0000259" key="1">
    <source>
        <dbReference type="Pfam" id="PF02732"/>
    </source>
</evidence>
<dbReference type="PATRIC" id="fig|1345695.10.peg.1116"/>
<dbReference type="Proteomes" id="UP000017118">
    <property type="component" value="Chromosome"/>
</dbReference>
<sequence length="226" mass="26905">MRYRFTDKEIDRIQKNLTILTDTREQSNSHIIRFLDSKKINHKSMKLDYGDYSIMLPANSFKGQQRDIYFTNDIVIERKFCIDEIAMNFKDKKTNINEVNKEIVELLGKEYLAKVLKSDYNRFKQELTGINKNGIEFFIFIEDKNFDENIRQANYRSQYDPQSLYGRIKSLEREFRTIIRPIGKECMGSEIFNTLKYGVRNKFVHEGYIDEFTWDVVNDYESGGIS</sequence>
<dbReference type="HOGENOM" id="CLU_118021_0_0_9"/>
<organism evidence="2 3">
    <name type="scientific">Clostridium saccharobutylicum DSM 13864</name>
    <dbReference type="NCBI Taxonomy" id="1345695"/>
    <lineage>
        <taxon>Bacteria</taxon>
        <taxon>Bacillati</taxon>
        <taxon>Bacillota</taxon>
        <taxon>Clostridia</taxon>
        <taxon>Eubacteriales</taxon>
        <taxon>Clostridiaceae</taxon>
        <taxon>Clostridium</taxon>
    </lineage>
</organism>
<dbReference type="KEGG" id="csb:CLSA_c30130"/>
<keyword evidence="3" id="KW-1185">Reference proteome</keyword>
<dbReference type="GO" id="GO:0003677">
    <property type="term" value="F:DNA binding"/>
    <property type="evidence" value="ECO:0007669"/>
    <property type="project" value="InterPro"/>
</dbReference>
<dbReference type="Pfam" id="PF02732">
    <property type="entry name" value="ERCC4"/>
    <property type="match status" value="1"/>
</dbReference>
<dbReference type="AlphaFoldDB" id="U5MTS8"/>